<evidence type="ECO:0008006" key="3">
    <source>
        <dbReference type="Google" id="ProtNLM"/>
    </source>
</evidence>
<dbReference type="EMBL" id="NPEU01000135">
    <property type="protein sequence ID" value="RAI38255.1"/>
    <property type="molecule type" value="Genomic_DNA"/>
</dbReference>
<dbReference type="RefSeq" id="WP_111357651.1">
    <property type="nucleotide sequence ID" value="NZ_NHSK01000112.1"/>
</dbReference>
<reference evidence="1 2" key="1">
    <citation type="submission" date="2017-07" db="EMBL/GenBank/DDBJ databases">
        <title>Draft Genome Sequences of Select Purple Nonsulfur Bacteria.</title>
        <authorList>
            <person name="Lasarre B."/>
            <person name="Mckinlay J.B."/>
        </authorList>
    </citation>
    <scope>NUCLEOTIDE SEQUENCE [LARGE SCALE GENOMIC DNA]</scope>
    <source>
        <strain evidence="1 2">DSM 11907</strain>
    </source>
</reference>
<proteinExistence type="predicted"/>
<dbReference type="AlphaFoldDB" id="A0A327KLA7"/>
<evidence type="ECO:0000313" key="2">
    <source>
        <dbReference type="Proteomes" id="UP000248863"/>
    </source>
</evidence>
<dbReference type="Pfam" id="PF10098">
    <property type="entry name" value="DUF2336"/>
    <property type="match status" value="1"/>
</dbReference>
<organism evidence="1 2">
    <name type="scientific">Rhodoplanes elegans</name>
    <dbReference type="NCBI Taxonomy" id="29408"/>
    <lineage>
        <taxon>Bacteria</taxon>
        <taxon>Pseudomonadati</taxon>
        <taxon>Pseudomonadota</taxon>
        <taxon>Alphaproteobacteria</taxon>
        <taxon>Hyphomicrobiales</taxon>
        <taxon>Nitrobacteraceae</taxon>
        <taxon>Rhodoplanes</taxon>
    </lineage>
</organism>
<evidence type="ECO:0000313" key="1">
    <source>
        <dbReference type="EMBL" id="RAI38255.1"/>
    </source>
</evidence>
<sequence>MAEQRTIIEELEEALASRTIGYRAEALRRIADLFLGRATEYDEDEVALFDDVMVRLIGEMEISVRAVLARRLADVPNAPRGLIRMLARDEAIDVAGPVLTTSERLGDETLVETASTASQAHLLAISKRAVVSEAVSDVLVTRGDRDVALSTIANRGARFSDAGHGVLVERSKDDDALAAGVFARHDIPRQHLLRLLAVASENVRRTLESVEGQSGKVVREMLSEVAGRVQASVRRLSPDYSDARLHVAELRRLGALDEAKVREFAATGRFDETTIALAEMADLPIDACERAMVQPRPELVILLAKAIGLSWNTTKTILRLRDGGAADRASESLTAFTKLRPETARKAVQFLRLRGRAGHAKGDGTPRRRPEANI</sequence>
<dbReference type="OrthoDB" id="7888976at2"/>
<name>A0A327KLA7_9BRAD</name>
<keyword evidence="2" id="KW-1185">Reference proteome</keyword>
<gene>
    <name evidence="1" type="ORF">CH338_13295</name>
</gene>
<dbReference type="Proteomes" id="UP000248863">
    <property type="component" value="Unassembled WGS sequence"/>
</dbReference>
<protein>
    <recommendedName>
        <fullName evidence="3">DUF2336 domain-containing protein</fullName>
    </recommendedName>
</protein>
<dbReference type="InterPro" id="IPR019285">
    <property type="entry name" value="DUF2336"/>
</dbReference>
<accession>A0A327KLA7</accession>
<comment type="caution">
    <text evidence="1">The sequence shown here is derived from an EMBL/GenBank/DDBJ whole genome shotgun (WGS) entry which is preliminary data.</text>
</comment>